<evidence type="ECO:0000313" key="7">
    <source>
        <dbReference type="EMBL" id="CAI9101810.1"/>
    </source>
</evidence>
<proteinExistence type="predicted"/>
<dbReference type="GO" id="GO:0000978">
    <property type="term" value="F:RNA polymerase II cis-regulatory region sequence-specific DNA binding"/>
    <property type="evidence" value="ECO:0007669"/>
    <property type="project" value="TreeGrafter"/>
</dbReference>
<name>A0AAV1D281_OLDCO</name>
<dbReference type="InterPro" id="IPR036879">
    <property type="entry name" value="TF_MADSbox_sf"/>
</dbReference>
<dbReference type="PROSITE" id="PS50066">
    <property type="entry name" value="MADS_BOX_2"/>
    <property type="match status" value="1"/>
</dbReference>
<gene>
    <name evidence="7" type="ORF">OLC1_LOCUS11317</name>
</gene>
<dbReference type="PANTHER" id="PTHR11945:SF776">
    <property type="entry name" value="AGAMOUS-LIKE 50-RELATED"/>
    <property type="match status" value="1"/>
</dbReference>
<evidence type="ECO:0000256" key="1">
    <source>
        <dbReference type="ARBA" id="ARBA00004123"/>
    </source>
</evidence>
<feature type="domain" description="MADS-box" evidence="6">
    <location>
        <begin position="15"/>
        <end position="75"/>
    </location>
</feature>
<evidence type="ECO:0000256" key="4">
    <source>
        <dbReference type="ARBA" id="ARBA00023163"/>
    </source>
</evidence>
<evidence type="ECO:0000256" key="2">
    <source>
        <dbReference type="ARBA" id="ARBA00023015"/>
    </source>
</evidence>
<dbReference type="AlphaFoldDB" id="A0AAV1D281"/>
<evidence type="ECO:0000259" key="6">
    <source>
        <dbReference type="PROSITE" id="PS50066"/>
    </source>
</evidence>
<dbReference type="GO" id="GO:0000981">
    <property type="term" value="F:DNA-binding transcription factor activity, RNA polymerase II-specific"/>
    <property type="evidence" value="ECO:0007669"/>
    <property type="project" value="InterPro"/>
</dbReference>
<dbReference type="SMART" id="SM00432">
    <property type="entry name" value="MADS"/>
    <property type="match status" value="1"/>
</dbReference>
<dbReference type="Proteomes" id="UP001161247">
    <property type="component" value="Chromosome 4"/>
</dbReference>
<sequence>MTMEVISIVKGKTGGGRRKIKMEKIKKLRGLRTSLSKRKKTLFKKAAELKELCGAQAAVIIQYPTGTFKVSGNESEINSIIDEYLSIAGSSCSGVASSSASASIRGRDHEEFKGFSCASGTSSFLGRDHQSEVLEGSMAIDQWPSTNAGCQGLSFECGTSSSSVAGGASNFGQDHQILERTESVEEEIKDLTAVDLRPNHNADQGFVPIKYGEVLEDHDWMDELLTLLVEDDIETAPSNSLFPP</sequence>
<dbReference type="CDD" id="cd00266">
    <property type="entry name" value="MADS_SRF_like"/>
    <property type="match status" value="1"/>
</dbReference>
<dbReference type="SUPFAM" id="SSF55455">
    <property type="entry name" value="SRF-like"/>
    <property type="match status" value="1"/>
</dbReference>
<evidence type="ECO:0000256" key="3">
    <source>
        <dbReference type="ARBA" id="ARBA00023125"/>
    </source>
</evidence>
<organism evidence="7 8">
    <name type="scientific">Oldenlandia corymbosa var. corymbosa</name>
    <dbReference type="NCBI Taxonomy" id="529605"/>
    <lineage>
        <taxon>Eukaryota</taxon>
        <taxon>Viridiplantae</taxon>
        <taxon>Streptophyta</taxon>
        <taxon>Embryophyta</taxon>
        <taxon>Tracheophyta</taxon>
        <taxon>Spermatophyta</taxon>
        <taxon>Magnoliopsida</taxon>
        <taxon>eudicotyledons</taxon>
        <taxon>Gunneridae</taxon>
        <taxon>Pentapetalae</taxon>
        <taxon>asterids</taxon>
        <taxon>lamiids</taxon>
        <taxon>Gentianales</taxon>
        <taxon>Rubiaceae</taxon>
        <taxon>Rubioideae</taxon>
        <taxon>Spermacoceae</taxon>
        <taxon>Hedyotis-Oldenlandia complex</taxon>
        <taxon>Oldenlandia</taxon>
    </lineage>
</organism>
<dbReference type="GO" id="GO:0045944">
    <property type="term" value="P:positive regulation of transcription by RNA polymerase II"/>
    <property type="evidence" value="ECO:0007669"/>
    <property type="project" value="InterPro"/>
</dbReference>
<dbReference type="GO" id="GO:0005634">
    <property type="term" value="C:nucleus"/>
    <property type="evidence" value="ECO:0007669"/>
    <property type="project" value="UniProtKB-SubCell"/>
</dbReference>
<dbReference type="PANTHER" id="PTHR11945">
    <property type="entry name" value="MADS BOX PROTEIN"/>
    <property type="match status" value="1"/>
</dbReference>
<dbReference type="PRINTS" id="PR00404">
    <property type="entry name" value="MADSDOMAIN"/>
</dbReference>
<dbReference type="Gene3D" id="3.40.1810.10">
    <property type="entry name" value="Transcription factor, MADS-box"/>
    <property type="match status" value="1"/>
</dbReference>
<dbReference type="Pfam" id="PF00319">
    <property type="entry name" value="SRF-TF"/>
    <property type="match status" value="1"/>
</dbReference>
<reference evidence="7" key="1">
    <citation type="submission" date="2023-03" db="EMBL/GenBank/DDBJ databases">
        <authorList>
            <person name="Julca I."/>
        </authorList>
    </citation>
    <scope>NUCLEOTIDE SEQUENCE</scope>
</reference>
<keyword evidence="8" id="KW-1185">Reference proteome</keyword>
<keyword evidence="5" id="KW-0539">Nucleus</keyword>
<evidence type="ECO:0000313" key="8">
    <source>
        <dbReference type="Proteomes" id="UP001161247"/>
    </source>
</evidence>
<dbReference type="GO" id="GO:0046983">
    <property type="term" value="F:protein dimerization activity"/>
    <property type="evidence" value="ECO:0007669"/>
    <property type="project" value="InterPro"/>
</dbReference>
<comment type="subcellular location">
    <subcellularLocation>
        <location evidence="1">Nucleus</location>
    </subcellularLocation>
</comment>
<evidence type="ECO:0000256" key="5">
    <source>
        <dbReference type="ARBA" id="ARBA00023242"/>
    </source>
</evidence>
<dbReference type="InterPro" id="IPR033897">
    <property type="entry name" value="SRF-like_MADS-box"/>
</dbReference>
<keyword evidence="2" id="KW-0805">Transcription regulation</keyword>
<protein>
    <submittedName>
        <fullName evidence="7">OLC1v1039225C1</fullName>
    </submittedName>
</protein>
<dbReference type="EMBL" id="OX459121">
    <property type="protein sequence ID" value="CAI9101810.1"/>
    <property type="molecule type" value="Genomic_DNA"/>
</dbReference>
<dbReference type="InterPro" id="IPR002100">
    <property type="entry name" value="TF_MADSbox"/>
</dbReference>
<keyword evidence="3" id="KW-0238">DNA-binding</keyword>
<keyword evidence="4" id="KW-0804">Transcription</keyword>
<accession>A0AAV1D281</accession>